<accession>Q27901</accession>
<dbReference type="Pfam" id="PF00305">
    <property type="entry name" value="Lipoxygenase"/>
    <property type="match status" value="1"/>
</dbReference>
<dbReference type="SUPFAM" id="SSF48484">
    <property type="entry name" value="Lipoxigenase"/>
    <property type="match status" value="1"/>
</dbReference>
<dbReference type="PRINTS" id="PR00087">
    <property type="entry name" value="LIPOXYGENASE"/>
</dbReference>
<organism evidence="6">
    <name type="scientific">Plexaura homomalla</name>
    <name type="common">Black sea rod</name>
    <dbReference type="NCBI Taxonomy" id="47982"/>
    <lineage>
        <taxon>Eukaryota</taxon>
        <taxon>Metazoa</taxon>
        <taxon>Cnidaria</taxon>
        <taxon>Anthozoa</taxon>
        <taxon>Octocorallia</taxon>
        <taxon>Malacalcyonacea</taxon>
        <taxon>Plexauridae</taxon>
        <taxon>Plexaura</taxon>
    </lineage>
</organism>
<dbReference type="PROSITE" id="PS51393">
    <property type="entry name" value="LIPOXYGENASE_3"/>
    <property type="match status" value="1"/>
</dbReference>
<evidence type="ECO:0000259" key="5">
    <source>
        <dbReference type="PROSITE" id="PS51393"/>
    </source>
</evidence>
<dbReference type="Gene3D" id="1.20.245.10">
    <property type="entry name" value="Lipoxygenase-1, Domain 5"/>
    <property type="match status" value="1"/>
</dbReference>
<name>Q27901_PLEHO</name>
<dbReference type="InterPro" id="IPR000907">
    <property type="entry name" value="LipOase"/>
</dbReference>
<dbReference type="PANTHER" id="PTHR11771">
    <property type="entry name" value="LIPOXYGENASE"/>
    <property type="match status" value="1"/>
</dbReference>
<sequence>MAKLLIILSLFLTWQICAGFLLNDNLCKYKKESNVFSKRSRLCDENQRDCRRFLGWLAPKEEPGDDEYYDCCPGFTKKGRFGCQIKTCIVLPQDVNKFPLMCPFERHADLVLENLFYKLTTPPENPLEYPAETSNILEAVPFPLLNQPSEKVLLRSALKPRLKETEWLIRYIGMSTRNGALAKKTIENPDIKPFTDYADYAQLLKSFRDEQSKDLISLQIPGVNHTFDLVSMEEYMRYPSQETPFKNIIHNNIWQNDDVFTQQRLAGLNPMSLRKMTNEDFNRDFINKTYDWDAAMQRASGEDSTFSEMIDAGRVYIVEFSYLYDLSNVEDLTERNTTDRREMRGSRAPICTFVSANVGGVRELKPVAIQTDQSSDAPVFSPVDGSKWLMAKQEFQRADITYAEIIEHLLKTHLLMEPICVIMRRTLSKFHPLHEILKWHCRGLFAVNSVGIKALLNPEEFLHKLFAIGHAGGVELLNKAYPDMSWGVTEFDKNLERRGVDSTDEIPYFPYRDDGLLIWKEVSNFSRDYINLYYSDDSRVAGDSELGRFFNQLSADGTGTDGGIGMFKGFPAKIETIQDLIDVVKRIVFIPVQHHAINYPVAYYGGFVPNLPTKLYDDPRVPPKEFGFDRLPQYHVAAEQVALSMSLGSIRYDVLFDYGKHLKDDRAKAIVNKYHERLTGSINDQIAARNQERLQNGKLSYPYLLPKWMPNSIHT</sequence>
<feature type="signal peptide" evidence="4">
    <location>
        <begin position="1"/>
        <end position="19"/>
    </location>
</feature>
<keyword evidence="1" id="KW-0479">Metal-binding</keyword>
<keyword evidence="4" id="KW-0732">Signal</keyword>
<evidence type="ECO:0000256" key="4">
    <source>
        <dbReference type="SAM" id="SignalP"/>
    </source>
</evidence>
<reference evidence="6" key="1">
    <citation type="journal article" date="1996" name="J. Biol. Chem.">
        <title>Purification and molecular cloning of an 8R-lipoxygenase from the coral Plexaura homomalla reveal the related primary structures of R- and S-lipoxygenases.</title>
        <authorList>
            <person name="Brash A.R."/>
            <person name="Boeglin W.E."/>
            <person name="Chang M.S."/>
            <person name="Shieh B.H."/>
        </authorList>
    </citation>
    <scope>NUCLEOTIDE SEQUENCE</scope>
</reference>
<dbReference type="GO" id="GO:0034440">
    <property type="term" value="P:lipid oxidation"/>
    <property type="evidence" value="ECO:0007669"/>
    <property type="project" value="InterPro"/>
</dbReference>
<dbReference type="EMBL" id="U59223">
    <property type="protein sequence ID" value="AAC47283.1"/>
    <property type="molecule type" value="mRNA"/>
</dbReference>
<dbReference type="InterPro" id="IPR036226">
    <property type="entry name" value="LipOase_C_sf"/>
</dbReference>
<feature type="domain" description="Lipoxygenase" evidence="5">
    <location>
        <begin position="254"/>
        <end position="715"/>
    </location>
</feature>
<keyword evidence="2" id="KW-0223">Dioxygenase</keyword>
<dbReference type="AlphaFoldDB" id="Q27901"/>
<dbReference type="GO" id="GO:0016702">
    <property type="term" value="F:oxidoreductase activity, acting on single donors with incorporation of molecular oxygen, incorporation of two atoms of oxygen"/>
    <property type="evidence" value="ECO:0007669"/>
    <property type="project" value="InterPro"/>
</dbReference>
<feature type="chain" id="PRO_5004203620" evidence="4">
    <location>
        <begin position="20"/>
        <end position="715"/>
    </location>
</feature>
<evidence type="ECO:0000256" key="3">
    <source>
        <dbReference type="ARBA" id="ARBA00023002"/>
    </source>
</evidence>
<evidence type="ECO:0000256" key="2">
    <source>
        <dbReference type="ARBA" id="ARBA00022964"/>
    </source>
</evidence>
<protein>
    <submittedName>
        <fullName evidence="6">8(R)-lipoxygenase</fullName>
    </submittedName>
</protein>
<dbReference type="GO" id="GO:0046872">
    <property type="term" value="F:metal ion binding"/>
    <property type="evidence" value="ECO:0007669"/>
    <property type="project" value="UniProtKB-KW"/>
</dbReference>
<keyword evidence="3" id="KW-0560">Oxidoreductase</keyword>
<dbReference type="Gene3D" id="3.10.450.60">
    <property type="match status" value="1"/>
</dbReference>
<evidence type="ECO:0000313" key="6">
    <source>
        <dbReference type="EMBL" id="AAC47283.1"/>
    </source>
</evidence>
<dbReference type="InterPro" id="IPR013819">
    <property type="entry name" value="LipOase_C"/>
</dbReference>
<proteinExistence type="evidence at transcript level"/>
<evidence type="ECO:0000256" key="1">
    <source>
        <dbReference type="ARBA" id="ARBA00022723"/>
    </source>
</evidence>